<keyword evidence="2" id="KW-1185">Reference proteome</keyword>
<comment type="caution">
    <text evidence="1">The sequence shown here is derived from an EMBL/GenBank/DDBJ whole genome shotgun (WGS) entry which is preliminary data.</text>
</comment>
<evidence type="ECO:0000313" key="1">
    <source>
        <dbReference type="EMBL" id="NVZ10314.1"/>
    </source>
</evidence>
<organism evidence="1 2">
    <name type="scientific">Allochromatium humboldtianum</name>
    <dbReference type="NCBI Taxonomy" id="504901"/>
    <lineage>
        <taxon>Bacteria</taxon>
        <taxon>Pseudomonadati</taxon>
        <taxon>Pseudomonadota</taxon>
        <taxon>Gammaproteobacteria</taxon>
        <taxon>Chromatiales</taxon>
        <taxon>Chromatiaceae</taxon>
        <taxon>Allochromatium</taxon>
    </lineage>
</organism>
<protein>
    <submittedName>
        <fullName evidence="1">Magnetosome protein MamC</fullName>
    </submittedName>
</protein>
<sequence>MSTHEYSYDRFDPLYPAPPNLAGPDCANLMRLATLGAVVGASLAASRQLRQVQEGGQTPQRAVLETGKSAVTAGLATAAGGAIAASLSDQGLSRLGLLFLAGSAVFYGLSNWTEGRENTHG</sequence>
<dbReference type="Proteomes" id="UP000592294">
    <property type="component" value="Unassembled WGS sequence"/>
</dbReference>
<dbReference type="EMBL" id="JABZEO010000009">
    <property type="protein sequence ID" value="NVZ10314.1"/>
    <property type="molecule type" value="Genomic_DNA"/>
</dbReference>
<dbReference type="AlphaFoldDB" id="A0A850R8U5"/>
<name>A0A850R8U5_9GAMM</name>
<evidence type="ECO:0000313" key="2">
    <source>
        <dbReference type="Proteomes" id="UP000592294"/>
    </source>
</evidence>
<reference evidence="1 2" key="1">
    <citation type="submission" date="2020-06" db="EMBL/GenBank/DDBJ databases">
        <title>Whole-genome sequence of Allochromatium humboldtianum DSM 21881, type strain.</title>
        <authorList>
            <person name="Kyndt J.A."/>
            <person name="Meyer T.E."/>
        </authorList>
    </citation>
    <scope>NUCLEOTIDE SEQUENCE [LARGE SCALE GENOMIC DNA]</scope>
    <source>
        <strain evidence="1 2">DSM 21881</strain>
    </source>
</reference>
<accession>A0A850R8U5</accession>
<dbReference type="RefSeq" id="WP_176977056.1">
    <property type="nucleotide sequence ID" value="NZ_JABZEO010000009.1"/>
</dbReference>
<proteinExistence type="predicted"/>
<dbReference type="Pfam" id="PF26373">
    <property type="entry name" value="MamC"/>
    <property type="match status" value="1"/>
</dbReference>
<dbReference type="InterPro" id="IPR058956">
    <property type="entry name" value="MamC"/>
</dbReference>
<gene>
    <name evidence="1" type="primary">mamC</name>
    <name evidence="1" type="ORF">HW932_13690</name>
</gene>